<dbReference type="SUPFAM" id="SSF52821">
    <property type="entry name" value="Rhodanese/Cell cycle control phosphatase"/>
    <property type="match status" value="1"/>
</dbReference>
<evidence type="ECO:0000259" key="2">
    <source>
        <dbReference type="PROSITE" id="PS50206"/>
    </source>
</evidence>
<keyword evidence="1" id="KW-1133">Transmembrane helix</keyword>
<dbReference type="PANTHER" id="PTHR43031">
    <property type="entry name" value="FAD-DEPENDENT OXIDOREDUCTASE"/>
    <property type="match status" value="1"/>
</dbReference>
<feature type="domain" description="Rhodanese" evidence="2">
    <location>
        <begin position="49"/>
        <end position="139"/>
    </location>
</feature>
<evidence type="ECO:0000313" key="4">
    <source>
        <dbReference type="Proteomes" id="UP000031631"/>
    </source>
</evidence>
<dbReference type="KEGG" id="tbn:TBH_C0338"/>
<proteinExistence type="predicted"/>
<dbReference type="OrthoDB" id="9808735at2"/>
<evidence type="ECO:0000256" key="1">
    <source>
        <dbReference type="SAM" id="Phobius"/>
    </source>
</evidence>
<dbReference type="Proteomes" id="UP000031631">
    <property type="component" value="Chromosome"/>
</dbReference>
<dbReference type="Gene3D" id="3.40.250.10">
    <property type="entry name" value="Rhodanese-like domain"/>
    <property type="match status" value="1"/>
</dbReference>
<dbReference type="CDD" id="cd00158">
    <property type="entry name" value="RHOD"/>
    <property type="match status" value="1"/>
</dbReference>
<name>A0A7U6JFY8_9GAMM</name>
<dbReference type="InterPro" id="IPR036873">
    <property type="entry name" value="Rhodanese-like_dom_sf"/>
</dbReference>
<feature type="transmembrane region" description="Helical" evidence="1">
    <location>
        <begin position="12"/>
        <end position="30"/>
    </location>
</feature>
<keyword evidence="1" id="KW-0812">Transmembrane</keyword>
<accession>A0A7U6JFY8</accession>
<dbReference type="EMBL" id="AP012273">
    <property type="protein sequence ID" value="BAO43284.1"/>
    <property type="molecule type" value="Genomic_DNA"/>
</dbReference>
<protein>
    <recommendedName>
        <fullName evidence="2">Rhodanese domain-containing protein</fullName>
    </recommendedName>
</protein>
<dbReference type="PANTHER" id="PTHR43031:SF18">
    <property type="entry name" value="RHODANESE-RELATED SULFURTRANSFERASES"/>
    <property type="match status" value="1"/>
</dbReference>
<dbReference type="InterPro" id="IPR001763">
    <property type="entry name" value="Rhodanese-like_dom"/>
</dbReference>
<dbReference type="SMART" id="SM00450">
    <property type="entry name" value="RHOD"/>
    <property type="match status" value="1"/>
</dbReference>
<dbReference type="Pfam" id="PF00581">
    <property type="entry name" value="Rhodanese"/>
    <property type="match status" value="1"/>
</dbReference>
<keyword evidence="4" id="KW-1185">Reference proteome</keyword>
<dbReference type="RefSeq" id="WP_041064801.1">
    <property type="nucleotide sequence ID" value="NZ_AP012273.1"/>
</dbReference>
<organism evidence="3 4">
    <name type="scientific">Thiolapillus brandeum</name>
    <dbReference type="NCBI Taxonomy" id="1076588"/>
    <lineage>
        <taxon>Bacteria</taxon>
        <taxon>Pseudomonadati</taxon>
        <taxon>Pseudomonadota</taxon>
        <taxon>Gammaproteobacteria</taxon>
        <taxon>Chromatiales</taxon>
        <taxon>Sedimenticolaceae</taxon>
        <taxon>Thiolapillus</taxon>
    </lineage>
</organism>
<dbReference type="InterPro" id="IPR050229">
    <property type="entry name" value="GlpE_sulfurtransferase"/>
</dbReference>
<reference evidence="3 4" key="1">
    <citation type="journal article" date="2014" name="PLoS ONE">
        <title>Physiological and genomic features of a novel sulfur-oxidizing gammaproteobacterium belonging to a previously uncultivated symbiotic lineage isolated from a hydrothermal vent.</title>
        <authorList>
            <person name="Nunoura T."/>
            <person name="Takaki Y."/>
            <person name="Kazama H."/>
            <person name="Kakuta J."/>
            <person name="Shimamura S."/>
            <person name="Makita H."/>
            <person name="Hirai M."/>
            <person name="Miyazaki M."/>
            <person name="Takai K."/>
        </authorList>
    </citation>
    <scope>NUCLEOTIDE SEQUENCE [LARGE SCALE GENOMIC DNA]</scope>
    <source>
        <strain evidence="3 4">Hiromi1</strain>
    </source>
</reference>
<dbReference type="AlphaFoldDB" id="A0A7U6JFY8"/>
<gene>
    <name evidence="3" type="ORF">TBH_C0338</name>
</gene>
<keyword evidence="1" id="KW-0472">Membrane</keyword>
<dbReference type="PROSITE" id="PS50206">
    <property type="entry name" value="RHODANESE_3"/>
    <property type="match status" value="1"/>
</dbReference>
<sequence>MEQLAEFITNHALLVITFVALSGALIWNIFFDPVNKNAVDALQSTALINHNDGVMVDVRSIAEFNKGHVVNAINIPLNGFAKQMQQLDKYKDKPVIVACRSGSRSAMATKMLMKAGFQDVHNLRGGIMAWQSAGLPIKRN</sequence>
<evidence type="ECO:0000313" key="3">
    <source>
        <dbReference type="EMBL" id="BAO43284.1"/>
    </source>
</evidence>